<keyword evidence="2" id="KW-1185">Reference proteome</keyword>
<reference evidence="1 2" key="1">
    <citation type="submission" date="2019-05" db="EMBL/GenBank/DDBJ databases">
        <title>Mikania micrantha, genome provides insights into the molecular mechanism of rapid growth.</title>
        <authorList>
            <person name="Liu B."/>
        </authorList>
    </citation>
    <scope>NUCLEOTIDE SEQUENCE [LARGE SCALE GENOMIC DNA]</scope>
    <source>
        <strain evidence="1">NLD-2019</strain>
        <tissue evidence="1">Leaf</tissue>
    </source>
</reference>
<evidence type="ECO:0000313" key="1">
    <source>
        <dbReference type="EMBL" id="KAD6120115.1"/>
    </source>
</evidence>
<evidence type="ECO:0000313" key="2">
    <source>
        <dbReference type="Proteomes" id="UP000326396"/>
    </source>
</evidence>
<sequence>MRDMGNAREWMYLPRRLPEFEAGVIEFLNASFDMLSYIAQANDQEACLSREDIPPLIVEANTKLAGTDVIDKDNGDDSDYDDTLWDWMHADEDDDN</sequence>
<dbReference type="AlphaFoldDB" id="A0A5N6PDC3"/>
<name>A0A5N6PDC3_9ASTR</name>
<proteinExistence type="predicted"/>
<protein>
    <submittedName>
        <fullName evidence="1">Uncharacterized protein</fullName>
    </submittedName>
</protein>
<dbReference type="Proteomes" id="UP000326396">
    <property type="component" value="Linkage Group LG13"/>
</dbReference>
<accession>A0A5N6PDC3</accession>
<gene>
    <name evidence="1" type="ORF">E3N88_11386</name>
</gene>
<comment type="caution">
    <text evidence="1">The sequence shown here is derived from an EMBL/GenBank/DDBJ whole genome shotgun (WGS) entry which is preliminary data.</text>
</comment>
<dbReference type="OrthoDB" id="1270417at2759"/>
<dbReference type="EMBL" id="SZYD01000005">
    <property type="protein sequence ID" value="KAD6120115.1"/>
    <property type="molecule type" value="Genomic_DNA"/>
</dbReference>
<organism evidence="1 2">
    <name type="scientific">Mikania micrantha</name>
    <name type="common">bitter vine</name>
    <dbReference type="NCBI Taxonomy" id="192012"/>
    <lineage>
        <taxon>Eukaryota</taxon>
        <taxon>Viridiplantae</taxon>
        <taxon>Streptophyta</taxon>
        <taxon>Embryophyta</taxon>
        <taxon>Tracheophyta</taxon>
        <taxon>Spermatophyta</taxon>
        <taxon>Magnoliopsida</taxon>
        <taxon>eudicotyledons</taxon>
        <taxon>Gunneridae</taxon>
        <taxon>Pentapetalae</taxon>
        <taxon>asterids</taxon>
        <taxon>campanulids</taxon>
        <taxon>Asterales</taxon>
        <taxon>Asteraceae</taxon>
        <taxon>Asteroideae</taxon>
        <taxon>Heliantheae alliance</taxon>
        <taxon>Eupatorieae</taxon>
        <taxon>Mikania</taxon>
    </lineage>
</organism>